<dbReference type="eggNOG" id="arCOG11491">
    <property type="taxonomic scope" value="Archaea"/>
</dbReference>
<keyword evidence="1" id="KW-1133">Transmembrane helix</keyword>
<keyword evidence="1" id="KW-0472">Membrane</keyword>
<dbReference type="EMBL" id="CP002839">
    <property type="protein sequence ID" value="AEH37541.1"/>
    <property type="molecule type" value="Genomic_DNA"/>
</dbReference>
<evidence type="ECO:0000313" key="3">
    <source>
        <dbReference type="Proteomes" id="UP000006794"/>
    </source>
</evidence>
<dbReference type="Proteomes" id="UP000006794">
    <property type="component" value="Chromosome"/>
</dbReference>
<evidence type="ECO:0000313" key="2">
    <source>
        <dbReference type="EMBL" id="AEH37541.1"/>
    </source>
</evidence>
<dbReference type="OrthoDB" id="157322at2157"/>
<dbReference type="KEGG" id="hxa:Halxa_2925"/>
<dbReference type="HOGENOM" id="CLU_2679046_0_0_2"/>
<keyword evidence="3" id="KW-1185">Reference proteome</keyword>
<name>F8D4S2_HALXS</name>
<dbReference type="AlphaFoldDB" id="F8D4S2"/>
<proteinExistence type="predicted"/>
<dbReference type="GeneID" id="10797878"/>
<sequence>MEEEVPVTRRDLGLLVVISLLGGVVIASALLPVELSPQFLNAVLVGAMLVSFFMFIPVMGIRMFLEDRTDD</sequence>
<gene>
    <name evidence="2" type="ordered locus">Halxa_2925</name>
</gene>
<evidence type="ECO:0000256" key="1">
    <source>
        <dbReference type="SAM" id="Phobius"/>
    </source>
</evidence>
<reference evidence="2 3" key="1">
    <citation type="journal article" date="2012" name="Stand. Genomic Sci.">
        <title>Complete genome sequence of Halopiger xanaduensis type strain (SH-6(T)).</title>
        <authorList>
            <person name="Anderson I."/>
            <person name="Tindall B.J."/>
            <person name="Rohde M."/>
            <person name="Lucas S."/>
            <person name="Han J."/>
            <person name="Lapidus A."/>
            <person name="Cheng J.F."/>
            <person name="Goodwin L."/>
            <person name="Pitluck S."/>
            <person name="Peters L."/>
            <person name="Pati A."/>
            <person name="Mikhailova N."/>
            <person name="Pagani I."/>
            <person name="Teshima H."/>
            <person name="Han C."/>
            <person name="Tapia R."/>
            <person name="Land M."/>
            <person name="Woyke T."/>
            <person name="Klenk H.P."/>
            <person name="Kyrpides N."/>
            <person name="Ivanova N."/>
        </authorList>
    </citation>
    <scope>NUCLEOTIDE SEQUENCE [LARGE SCALE GENOMIC DNA]</scope>
    <source>
        <strain evidence="3">DSM 18323 / JCM 14033 / SH-6</strain>
    </source>
</reference>
<keyword evidence="1" id="KW-0812">Transmembrane</keyword>
<feature type="transmembrane region" description="Helical" evidence="1">
    <location>
        <begin position="12"/>
        <end position="33"/>
    </location>
</feature>
<protein>
    <submittedName>
        <fullName evidence="2">Uncharacterized protein</fullName>
    </submittedName>
</protein>
<feature type="transmembrane region" description="Helical" evidence="1">
    <location>
        <begin position="39"/>
        <end position="65"/>
    </location>
</feature>
<accession>F8D4S2</accession>
<organism evidence="2 3">
    <name type="scientific">Halopiger xanaduensis (strain DSM 18323 / JCM 14033 / SH-6)</name>
    <dbReference type="NCBI Taxonomy" id="797210"/>
    <lineage>
        <taxon>Archaea</taxon>
        <taxon>Methanobacteriati</taxon>
        <taxon>Methanobacteriota</taxon>
        <taxon>Stenosarchaea group</taxon>
        <taxon>Halobacteria</taxon>
        <taxon>Halobacteriales</taxon>
        <taxon>Natrialbaceae</taxon>
        <taxon>Halopiger</taxon>
    </lineage>
</organism>
<dbReference type="RefSeq" id="WP_013880431.1">
    <property type="nucleotide sequence ID" value="NC_015666.1"/>
</dbReference>